<reference evidence="1" key="1">
    <citation type="submission" date="2022-03" db="EMBL/GenBank/DDBJ databases">
        <title>Genomic analyses of argali, domestic sheep and their hybrids provide insights into chromosomal evolution, heterosis and genetic basis of agronomic traits.</title>
        <authorList>
            <person name="Li M."/>
        </authorList>
    </citation>
    <scope>NUCLEOTIDE SEQUENCE</scope>
    <source>
        <strain evidence="1">CAU-MHL-2022a</strain>
        <tissue evidence="1">Skin</tissue>
    </source>
</reference>
<keyword evidence="2" id="KW-1185">Reference proteome</keyword>
<dbReference type="EMBL" id="JAKZEL010000010">
    <property type="protein sequence ID" value="KAI4539570.1"/>
    <property type="molecule type" value="Genomic_DNA"/>
</dbReference>
<name>A0AAD4U9J1_OVIAM</name>
<dbReference type="Proteomes" id="UP001214576">
    <property type="component" value="Unassembled WGS sequence"/>
</dbReference>
<proteinExistence type="predicted"/>
<evidence type="ECO:0000313" key="1">
    <source>
        <dbReference type="EMBL" id="KAI4539570.1"/>
    </source>
</evidence>
<evidence type="ECO:0000313" key="2">
    <source>
        <dbReference type="Proteomes" id="UP001214576"/>
    </source>
</evidence>
<gene>
    <name evidence="1" type="ORF">MG293_009965</name>
</gene>
<sequence length="70" mass="7958">MSEEKPQEGVKMEKDHINLKNSGVELQLKFASHRCAPVVFECCYNFLYISVTSLQNFVVCQFANEMIGLA</sequence>
<comment type="caution">
    <text evidence="1">The sequence shown here is derived from an EMBL/GenBank/DDBJ whole genome shotgun (WGS) entry which is preliminary data.</text>
</comment>
<dbReference type="AlphaFoldDB" id="A0AAD4U9J1"/>
<protein>
    <submittedName>
        <fullName evidence="1">Uncharacterized protein</fullName>
    </submittedName>
</protein>
<organism evidence="1 2">
    <name type="scientific">Ovis ammon polii</name>
    <dbReference type="NCBI Taxonomy" id="230172"/>
    <lineage>
        <taxon>Eukaryota</taxon>
        <taxon>Metazoa</taxon>
        <taxon>Chordata</taxon>
        <taxon>Craniata</taxon>
        <taxon>Vertebrata</taxon>
        <taxon>Euteleostomi</taxon>
        <taxon>Mammalia</taxon>
        <taxon>Eutheria</taxon>
        <taxon>Laurasiatheria</taxon>
        <taxon>Artiodactyla</taxon>
        <taxon>Ruminantia</taxon>
        <taxon>Pecora</taxon>
        <taxon>Bovidae</taxon>
        <taxon>Caprinae</taxon>
        <taxon>Ovis</taxon>
    </lineage>
</organism>
<accession>A0AAD4U9J1</accession>